<dbReference type="Pfam" id="PF14559">
    <property type="entry name" value="TPR_19"/>
    <property type="match status" value="1"/>
</dbReference>
<keyword evidence="1" id="KW-0677">Repeat</keyword>
<keyword evidence="2 3" id="KW-0802">TPR repeat</keyword>
<dbReference type="PROSITE" id="PS50005">
    <property type="entry name" value="TPR"/>
    <property type="match status" value="1"/>
</dbReference>
<feature type="repeat" description="TPR" evidence="3">
    <location>
        <begin position="101"/>
        <end position="134"/>
    </location>
</feature>
<dbReference type="EMBL" id="CP004885">
    <property type="protein sequence ID" value="AGX86735.1"/>
    <property type="molecule type" value="Genomic_DNA"/>
</dbReference>
<dbReference type="eggNOG" id="COG3170">
    <property type="taxonomic scope" value="Bacteria"/>
</dbReference>
<keyword evidence="5" id="KW-0732">Signal</keyword>
<evidence type="ECO:0000313" key="7">
    <source>
        <dbReference type="EMBL" id="AGX86735.1"/>
    </source>
</evidence>
<keyword evidence="8" id="KW-1185">Reference proteome</keyword>
<evidence type="ECO:0000256" key="5">
    <source>
        <dbReference type="SAM" id="SignalP"/>
    </source>
</evidence>
<dbReference type="SMART" id="SM00028">
    <property type="entry name" value="TPR"/>
    <property type="match status" value="3"/>
</dbReference>
<dbReference type="Pfam" id="PF24125">
    <property type="entry name" value="Cds6_C"/>
    <property type="match status" value="1"/>
</dbReference>
<dbReference type="HOGENOM" id="CLU_037727_0_0_4"/>
<dbReference type="STRING" id="946483.Cenrod_0626"/>
<protein>
    <submittedName>
        <fullName evidence="7">TPR repeat protein</fullName>
    </submittedName>
</protein>
<dbReference type="SUPFAM" id="SSF54427">
    <property type="entry name" value="NTF2-like"/>
    <property type="match status" value="1"/>
</dbReference>
<dbReference type="PANTHER" id="PTHR44858:SF1">
    <property type="entry name" value="UDP-N-ACETYLGLUCOSAMINE--PEPTIDE N-ACETYLGLUCOSAMINYLTRANSFERASE SPINDLY-RELATED"/>
    <property type="match status" value="1"/>
</dbReference>
<feature type="domain" description="Cds6 C-terminal" evidence="6">
    <location>
        <begin position="271"/>
        <end position="374"/>
    </location>
</feature>
<dbReference type="KEGG" id="cbx:Cenrod_0626"/>
<evidence type="ECO:0000256" key="1">
    <source>
        <dbReference type="ARBA" id="ARBA00022737"/>
    </source>
</evidence>
<dbReference type="SUPFAM" id="SSF48452">
    <property type="entry name" value="TPR-like"/>
    <property type="match status" value="1"/>
</dbReference>
<sequence length="378" mass="40148">MMPNRSLLPKVFLRSLALSVSLCAGLCASSVVLADDYADASQLVRANKFAEAMVKVDKVLATKPNDPQMRFLKGVIQRNQGRHADAIATFTKLTEDFPELPEPYNNLAVLYAGQAQYDKARIALEMAIRTNPSYATAHENLGDVYARLASQAYNKALQLDSGNLVVPPKLALIREVFKPNLGNTRPAPEPAPVAVTASASAPTPSPIPAPTPALAPNRPMSASAPATLSVPTSVPALVPAAPKPVDVAAAPKAPTVATTPGAPAANPTQAVEQAVMAWAQAWSAKDINAYLASYAPDAVPTGKGPRSTWEQERRDRILGKKSIHVQISKLQVKVQGDTAQAHFRQAYRGDDLSVSSSKTLGLRKVGAQWLIVSETSGR</sequence>
<evidence type="ECO:0000256" key="3">
    <source>
        <dbReference type="PROSITE-ProRule" id="PRU00339"/>
    </source>
</evidence>
<dbReference type="eggNOG" id="COG0457">
    <property type="taxonomic scope" value="Bacteria"/>
</dbReference>
<evidence type="ECO:0000259" key="6">
    <source>
        <dbReference type="Pfam" id="PF24125"/>
    </source>
</evidence>
<dbReference type="PANTHER" id="PTHR44858">
    <property type="entry name" value="TETRATRICOPEPTIDE REPEAT PROTEIN 6"/>
    <property type="match status" value="1"/>
</dbReference>
<evidence type="ECO:0000256" key="4">
    <source>
        <dbReference type="SAM" id="MobiDB-lite"/>
    </source>
</evidence>
<dbReference type="InterPro" id="IPR019734">
    <property type="entry name" value="TPR_rpt"/>
</dbReference>
<feature type="chain" id="PRO_5004662987" evidence="5">
    <location>
        <begin position="35"/>
        <end position="378"/>
    </location>
</feature>
<dbReference type="InterPro" id="IPR032710">
    <property type="entry name" value="NTF2-like_dom_sf"/>
</dbReference>
<dbReference type="eggNOG" id="COG4319">
    <property type="taxonomic scope" value="Bacteria"/>
</dbReference>
<accession>U5N625</accession>
<dbReference type="AlphaFoldDB" id="U5N625"/>
<dbReference type="Gene3D" id="1.25.40.10">
    <property type="entry name" value="Tetratricopeptide repeat domain"/>
    <property type="match status" value="1"/>
</dbReference>
<evidence type="ECO:0000313" key="8">
    <source>
        <dbReference type="Proteomes" id="UP000017184"/>
    </source>
</evidence>
<dbReference type="PATRIC" id="fig|946483.4.peg.626"/>
<gene>
    <name evidence="7" type="ORF">Cenrod_0626</name>
</gene>
<name>U5N625_9BURK</name>
<dbReference type="InterPro" id="IPR050498">
    <property type="entry name" value="Ycf3"/>
</dbReference>
<dbReference type="InterPro" id="IPR056203">
    <property type="entry name" value="Cds6_C"/>
</dbReference>
<reference evidence="7 8" key="1">
    <citation type="journal article" date="2013" name="Genome Biol.">
        <title>Genomic analysis reveals key aspects of prokaryotic symbiosis in the phototrophic consortium "Chlorochromatium aggregatum".</title>
        <authorList>
            <person name="Liu Z."/>
            <person name="Muller J."/>
            <person name="Li T."/>
            <person name="Alvey R.M."/>
            <person name="Vogl K."/>
            <person name="Frigaard N.U."/>
            <person name="Rockwell N.C."/>
            <person name="Boyd E.S."/>
            <person name="Tomsho L.P."/>
            <person name="Schuster S.C."/>
            <person name="Henke P."/>
            <person name="Rohde M."/>
            <person name="Overmann J."/>
            <person name="Bryant D.A."/>
        </authorList>
    </citation>
    <scope>NUCLEOTIDE SEQUENCE [LARGE SCALE GENOMIC DNA]</scope>
    <source>
        <strain evidence="7">CR</strain>
    </source>
</reference>
<feature type="region of interest" description="Disordered" evidence="4">
    <location>
        <begin position="182"/>
        <end position="227"/>
    </location>
</feature>
<organism evidence="7 8">
    <name type="scientific">Candidatus Symbiobacter mobilis CR</name>
    <dbReference type="NCBI Taxonomy" id="946483"/>
    <lineage>
        <taxon>Bacteria</taxon>
        <taxon>Pseudomonadati</taxon>
        <taxon>Pseudomonadota</taxon>
        <taxon>Betaproteobacteria</taxon>
        <taxon>Burkholderiales</taxon>
        <taxon>Comamonadaceae</taxon>
    </lineage>
</organism>
<feature type="compositionally biased region" description="Pro residues" evidence="4">
    <location>
        <begin position="203"/>
        <end position="213"/>
    </location>
</feature>
<evidence type="ECO:0000256" key="2">
    <source>
        <dbReference type="ARBA" id="ARBA00022803"/>
    </source>
</evidence>
<dbReference type="Proteomes" id="UP000017184">
    <property type="component" value="Chromosome"/>
</dbReference>
<feature type="signal peptide" evidence="5">
    <location>
        <begin position="1"/>
        <end position="34"/>
    </location>
</feature>
<proteinExistence type="predicted"/>
<dbReference type="Gene3D" id="3.10.450.50">
    <property type="match status" value="1"/>
</dbReference>
<dbReference type="InterPro" id="IPR011990">
    <property type="entry name" value="TPR-like_helical_dom_sf"/>
</dbReference>
<feature type="compositionally biased region" description="Low complexity" evidence="4">
    <location>
        <begin position="192"/>
        <end position="202"/>
    </location>
</feature>